<keyword evidence="3" id="KW-1185">Reference proteome</keyword>
<reference evidence="3" key="1">
    <citation type="journal article" date="2019" name="Int. J. Syst. Evol. Microbiol.">
        <title>The Global Catalogue of Microorganisms (GCM) 10K type strain sequencing project: providing services to taxonomists for standard genome sequencing and annotation.</title>
        <authorList>
            <consortium name="The Broad Institute Genomics Platform"/>
            <consortium name="The Broad Institute Genome Sequencing Center for Infectious Disease"/>
            <person name="Wu L."/>
            <person name="Ma J."/>
        </authorList>
    </citation>
    <scope>NUCLEOTIDE SEQUENCE [LARGE SCALE GENOMIC DNA]</scope>
    <source>
        <strain evidence="3">JCM 11590</strain>
    </source>
</reference>
<dbReference type="EMBL" id="BMNN01000003">
    <property type="protein sequence ID" value="GGJ00247.1"/>
    <property type="molecule type" value="Genomic_DNA"/>
</dbReference>
<accession>A0ABQ2CS00</accession>
<keyword evidence="1" id="KW-1133">Transmembrane helix</keyword>
<evidence type="ECO:0000313" key="2">
    <source>
        <dbReference type="EMBL" id="GGJ00247.1"/>
    </source>
</evidence>
<keyword evidence="1" id="KW-0472">Membrane</keyword>
<dbReference type="Proteomes" id="UP000633263">
    <property type="component" value="Unassembled WGS sequence"/>
</dbReference>
<sequence>MMPVSGRGAARQRGISLISLMIGLLVSLLAVLGMMALYRTVMHTTTESAAYARLSGDRSAALLAAHGYLQEAGFGIEDAAPGTDVGICAASTPGGQLRGGSCAASGTGAVLLWRVDDGALRCAGLHVTAAGGLEYLPPQACGGGLSGAAWPVAQRRVLFDPGTLDGGFTALELVQEPCQALGVAGEGLLRARMHARHPVGADAAGTESVPVVSSACLVNFR</sequence>
<evidence type="ECO:0000256" key="1">
    <source>
        <dbReference type="SAM" id="Phobius"/>
    </source>
</evidence>
<protein>
    <recommendedName>
        <fullName evidence="4">Tfp pilus assembly protein PilX</fullName>
    </recommendedName>
</protein>
<keyword evidence="1" id="KW-0812">Transmembrane</keyword>
<comment type="caution">
    <text evidence="2">The sequence shown here is derived from an EMBL/GenBank/DDBJ whole genome shotgun (WGS) entry which is preliminary data.</text>
</comment>
<evidence type="ECO:0008006" key="4">
    <source>
        <dbReference type="Google" id="ProtNLM"/>
    </source>
</evidence>
<dbReference type="RefSeq" id="WP_188636143.1">
    <property type="nucleotide sequence ID" value="NZ_BMNN01000003.1"/>
</dbReference>
<feature type="transmembrane region" description="Helical" evidence="1">
    <location>
        <begin position="15"/>
        <end position="38"/>
    </location>
</feature>
<proteinExistence type="predicted"/>
<evidence type="ECO:0000313" key="3">
    <source>
        <dbReference type="Proteomes" id="UP000633263"/>
    </source>
</evidence>
<gene>
    <name evidence="2" type="ORF">GCM10009083_16290</name>
</gene>
<name>A0ABQ2CS00_9GAMM</name>
<organism evidence="2 3">
    <name type="scientific">Halopseudomonas pertucinogena</name>
    <dbReference type="NCBI Taxonomy" id="86175"/>
    <lineage>
        <taxon>Bacteria</taxon>
        <taxon>Pseudomonadati</taxon>
        <taxon>Pseudomonadota</taxon>
        <taxon>Gammaproteobacteria</taxon>
        <taxon>Pseudomonadales</taxon>
        <taxon>Pseudomonadaceae</taxon>
        <taxon>Halopseudomonas</taxon>
    </lineage>
</organism>